<dbReference type="InterPro" id="IPR018109">
    <property type="entry name" value="Folylpolyglutamate_synth_CS"/>
</dbReference>
<gene>
    <name evidence="17" type="primary">murE_2</name>
    <name evidence="12" type="synonym">murE</name>
    <name evidence="17" type="ORF">ERS852572_02440</name>
</gene>
<dbReference type="GO" id="GO:0008765">
    <property type="term" value="F:UDP-N-acetylmuramoylalanyl-D-glutamate-2,6-diaminopimelate ligase activity"/>
    <property type="evidence" value="ECO:0007669"/>
    <property type="project" value="UniProtKB-UniRule"/>
</dbReference>
<dbReference type="NCBIfam" id="NF001126">
    <property type="entry name" value="PRK00139.1-4"/>
    <property type="match status" value="1"/>
</dbReference>
<dbReference type="UniPathway" id="UPA00219"/>
<evidence type="ECO:0000313" key="17">
    <source>
        <dbReference type="EMBL" id="CUN20376.1"/>
    </source>
</evidence>
<name>A0A173V190_9FIRM</name>
<dbReference type="RefSeq" id="WP_055194796.1">
    <property type="nucleotide sequence ID" value="NZ_CABIYH010000018.1"/>
</dbReference>
<feature type="short sequence motif" description="Meso-diaminopimelate recognition motif" evidence="12">
    <location>
        <begin position="416"/>
        <end position="419"/>
    </location>
</feature>
<protein>
    <recommendedName>
        <fullName evidence="12">UDP-N-acetylmuramoyl-L-alanyl-D-glutamate--2,6-diaminopimelate ligase</fullName>
        <ecNumber evidence="12">6.3.2.13</ecNumber>
    </recommendedName>
    <alternativeName>
        <fullName evidence="12">Meso-A2pm-adding enzyme</fullName>
    </alternativeName>
    <alternativeName>
        <fullName evidence="12">Meso-diaminopimelate-adding enzyme</fullName>
    </alternativeName>
    <alternativeName>
        <fullName evidence="12">UDP-MurNAc-L-Ala-D-Glu:meso-diaminopimelate ligase</fullName>
    </alternativeName>
    <alternativeName>
        <fullName evidence="12">UDP-MurNAc-tripeptide synthetase</fullName>
    </alternativeName>
    <alternativeName>
        <fullName evidence="12">UDP-N-acetylmuramyl-tripeptide synthetase</fullName>
    </alternativeName>
</protein>
<feature type="binding site" evidence="12">
    <location>
        <begin position="416"/>
        <end position="419"/>
    </location>
    <ligand>
        <name>meso-2,6-diaminopimelate</name>
        <dbReference type="ChEBI" id="CHEBI:57791"/>
    </ligand>
</feature>
<sequence>MKLSKICEKIKYECLQGSMEAEVRDIIYDSRKIAKETMFVCMVGAVTDGHKYIPDAVEKGASVIVVERDEEAAQIPGTITVLKVESARYALALMSAALFDYPAEKLITIGLTGTKGKTTTTYMIKNVLEAAGKKVGLIGTIGAMIGDEKIPSKNTTPESYELHRMFASMVEAGCEYAVMEVSSQGLKMDRTAGIMFDYGVFTNLSPDHIGPNEHASFEEYLECKSMLFRQCKIGILNADDEHSEAVAANHTCEIHSFGVEDNNEKTFLGKPLDLVAADLGFIKENGKLGMYFHVKGCMDCEARVHIPGRFSVYNSLVTMLVCHLAGISDQAILDGLNKVQVKGRVEMLPVSKDYYLIIDYAHNEVSTRSVLTTLMEYHPKRLICVYGGGGNRSKLRRYDMGEVTGEMADLCVLTCDNPRDEEIRDINNDIKVGLAKSNGKYIEIDDRKEAIAYCMVNAQPGDMIVLLGKGHEDYQEIRGVKYHFDEREAVAEILEEIKEGKRVRMV</sequence>
<evidence type="ECO:0000256" key="1">
    <source>
        <dbReference type="ARBA" id="ARBA00004752"/>
    </source>
</evidence>
<feature type="binding site" evidence="12">
    <location>
        <position position="154"/>
    </location>
    <ligand>
        <name>UDP-N-acetyl-alpha-D-muramoyl-L-alanyl-D-glutamate</name>
        <dbReference type="ChEBI" id="CHEBI:83900"/>
    </ligand>
</feature>
<dbReference type="OrthoDB" id="9800958at2"/>
<comment type="function">
    <text evidence="12">Catalyzes the addition of meso-diaminopimelic acid to the nucleotide precursor UDP-N-acetylmuramoyl-L-alanyl-D-glutamate (UMAG) in the biosynthesis of bacterial cell-wall peptidoglycan.</text>
</comment>
<feature type="binding site" evidence="12">
    <location>
        <position position="182"/>
    </location>
    <ligand>
        <name>UDP-N-acetyl-alpha-D-muramoyl-L-alanyl-D-glutamate</name>
        <dbReference type="ChEBI" id="CHEBI:83900"/>
    </ligand>
</feature>
<dbReference type="GO" id="GO:0008360">
    <property type="term" value="P:regulation of cell shape"/>
    <property type="evidence" value="ECO:0007669"/>
    <property type="project" value="UniProtKB-KW"/>
</dbReference>
<dbReference type="Pfam" id="PF02875">
    <property type="entry name" value="Mur_ligase_C"/>
    <property type="match status" value="1"/>
</dbReference>
<dbReference type="InterPro" id="IPR004101">
    <property type="entry name" value="Mur_ligase_C"/>
</dbReference>
<dbReference type="PANTHER" id="PTHR23135">
    <property type="entry name" value="MUR LIGASE FAMILY MEMBER"/>
    <property type="match status" value="1"/>
</dbReference>
<dbReference type="GO" id="GO:0009252">
    <property type="term" value="P:peptidoglycan biosynthetic process"/>
    <property type="evidence" value="ECO:0007669"/>
    <property type="project" value="UniProtKB-UniRule"/>
</dbReference>
<dbReference type="STRING" id="166486.ERS852572_02440"/>
<feature type="binding site" evidence="12">
    <location>
        <begin position="113"/>
        <end position="119"/>
    </location>
    <ligand>
        <name>ATP</name>
        <dbReference type="ChEBI" id="CHEBI:30616"/>
    </ligand>
</feature>
<dbReference type="GO" id="GO:0071555">
    <property type="term" value="P:cell wall organization"/>
    <property type="evidence" value="ECO:0007669"/>
    <property type="project" value="UniProtKB-KW"/>
</dbReference>
<dbReference type="Pfam" id="PF01225">
    <property type="entry name" value="Mur_ligase"/>
    <property type="match status" value="1"/>
</dbReference>
<dbReference type="GO" id="GO:0000287">
    <property type="term" value="F:magnesium ion binding"/>
    <property type="evidence" value="ECO:0007669"/>
    <property type="project" value="UniProtKB-UniRule"/>
</dbReference>
<evidence type="ECO:0000256" key="8">
    <source>
        <dbReference type="ARBA" id="ARBA00022960"/>
    </source>
</evidence>
<evidence type="ECO:0000256" key="12">
    <source>
        <dbReference type="HAMAP-Rule" id="MF_00208"/>
    </source>
</evidence>
<feature type="binding site" evidence="12">
    <location>
        <position position="392"/>
    </location>
    <ligand>
        <name>meso-2,6-diaminopimelate</name>
        <dbReference type="ChEBI" id="CHEBI:57791"/>
    </ligand>
</feature>
<dbReference type="InterPro" id="IPR036615">
    <property type="entry name" value="Mur_ligase_C_dom_sf"/>
</dbReference>
<keyword evidence="6 12" id="KW-0547">Nucleotide-binding</keyword>
<organism evidence="17 18">
    <name type="scientific">Roseburia intestinalis</name>
    <dbReference type="NCBI Taxonomy" id="166486"/>
    <lineage>
        <taxon>Bacteria</taxon>
        <taxon>Bacillati</taxon>
        <taxon>Bacillota</taxon>
        <taxon>Clostridia</taxon>
        <taxon>Lachnospirales</taxon>
        <taxon>Lachnospiraceae</taxon>
        <taxon>Roseburia</taxon>
    </lineage>
</organism>
<evidence type="ECO:0000256" key="13">
    <source>
        <dbReference type="RuleBase" id="RU004135"/>
    </source>
</evidence>
<feature type="binding site" evidence="12">
    <location>
        <position position="468"/>
    </location>
    <ligand>
        <name>meso-2,6-diaminopimelate</name>
        <dbReference type="ChEBI" id="CHEBI:57791"/>
    </ligand>
</feature>
<evidence type="ECO:0000256" key="5">
    <source>
        <dbReference type="ARBA" id="ARBA00022618"/>
    </source>
</evidence>
<dbReference type="GO" id="GO:0005524">
    <property type="term" value="F:ATP binding"/>
    <property type="evidence" value="ECO:0007669"/>
    <property type="project" value="UniProtKB-UniRule"/>
</dbReference>
<dbReference type="SUPFAM" id="SSF53244">
    <property type="entry name" value="MurD-like peptide ligases, peptide-binding domain"/>
    <property type="match status" value="1"/>
</dbReference>
<dbReference type="GO" id="GO:0004326">
    <property type="term" value="F:tetrahydrofolylpolyglutamate synthase activity"/>
    <property type="evidence" value="ECO:0007669"/>
    <property type="project" value="InterPro"/>
</dbReference>
<dbReference type="PaxDb" id="166486-ERS852572_02440"/>
<keyword evidence="3 12" id="KW-0963">Cytoplasm</keyword>
<dbReference type="Gene3D" id="3.40.1390.10">
    <property type="entry name" value="MurE/MurF, N-terminal domain"/>
    <property type="match status" value="1"/>
</dbReference>
<evidence type="ECO:0000259" key="15">
    <source>
        <dbReference type="Pfam" id="PF02875"/>
    </source>
</evidence>
<feature type="binding site" evidence="12">
    <location>
        <position position="190"/>
    </location>
    <ligand>
        <name>UDP-N-acetyl-alpha-D-muramoyl-L-alanyl-D-glutamate</name>
        <dbReference type="ChEBI" id="CHEBI:83900"/>
    </ligand>
</feature>
<keyword evidence="11 12" id="KW-0961">Cell wall biogenesis/degradation</keyword>
<dbReference type="SUPFAM" id="SSF63418">
    <property type="entry name" value="MurE/MurF N-terminal domain"/>
    <property type="match status" value="1"/>
</dbReference>
<feature type="domain" description="Mur ligase C-terminal" evidence="15">
    <location>
        <begin position="343"/>
        <end position="470"/>
    </location>
</feature>
<dbReference type="SUPFAM" id="SSF53623">
    <property type="entry name" value="MurD-like peptide ligases, catalytic domain"/>
    <property type="match status" value="1"/>
</dbReference>
<evidence type="ECO:0000259" key="14">
    <source>
        <dbReference type="Pfam" id="PF01225"/>
    </source>
</evidence>
<feature type="domain" description="Mur ligase N-terminal catalytic" evidence="14">
    <location>
        <begin position="26"/>
        <end position="81"/>
    </location>
</feature>
<dbReference type="AlphaFoldDB" id="A0A173V190"/>
<keyword evidence="12" id="KW-0460">Magnesium</keyword>
<comment type="pathway">
    <text evidence="1 12 13">Cell wall biogenesis; peptidoglycan biosynthesis.</text>
</comment>
<dbReference type="GO" id="GO:0005737">
    <property type="term" value="C:cytoplasm"/>
    <property type="evidence" value="ECO:0007669"/>
    <property type="project" value="UniProtKB-SubCell"/>
</dbReference>
<dbReference type="HAMAP" id="MF_00208">
    <property type="entry name" value="MurE"/>
    <property type="match status" value="1"/>
</dbReference>
<keyword evidence="7 12" id="KW-0067">ATP-binding</keyword>
<feature type="binding site" evidence="12">
    <location>
        <position position="472"/>
    </location>
    <ligand>
        <name>meso-2,6-diaminopimelate</name>
        <dbReference type="ChEBI" id="CHEBI:57791"/>
    </ligand>
</feature>
<evidence type="ECO:0000259" key="16">
    <source>
        <dbReference type="Pfam" id="PF08245"/>
    </source>
</evidence>
<dbReference type="Proteomes" id="UP000095350">
    <property type="component" value="Unassembled WGS sequence"/>
</dbReference>
<dbReference type="PANTHER" id="PTHR23135:SF4">
    <property type="entry name" value="UDP-N-ACETYLMURAMOYL-L-ALANYL-D-GLUTAMATE--2,6-DIAMINOPIMELATE LIGASE MURE HOMOLOG, CHLOROPLASTIC"/>
    <property type="match status" value="1"/>
</dbReference>
<comment type="caution">
    <text evidence="12">Lacks conserved residue(s) required for the propagation of feature annotation.</text>
</comment>
<evidence type="ECO:0000256" key="9">
    <source>
        <dbReference type="ARBA" id="ARBA00022984"/>
    </source>
</evidence>
<dbReference type="PROSITE" id="PS01011">
    <property type="entry name" value="FOLYLPOLYGLU_SYNT_1"/>
    <property type="match status" value="1"/>
</dbReference>
<proteinExistence type="inferred from homology"/>
<dbReference type="InterPro" id="IPR000713">
    <property type="entry name" value="Mur_ligase_N"/>
</dbReference>
<dbReference type="Gene3D" id="3.90.190.20">
    <property type="entry name" value="Mur ligase, C-terminal domain"/>
    <property type="match status" value="1"/>
</dbReference>
<evidence type="ECO:0000256" key="4">
    <source>
        <dbReference type="ARBA" id="ARBA00022598"/>
    </source>
</evidence>
<feature type="domain" description="Mur ligase central" evidence="16">
    <location>
        <begin position="112"/>
        <end position="321"/>
    </location>
</feature>
<dbReference type="Gene3D" id="3.40.1190.10">
    <property type="entry name" value="Mur-like, catalytic domain"/>
    <property type="match status" value="1"/>
</dbReference>
<evidence type="ECO:0000256" key="2">
    <source>
        <dbReference type="ARBA" id="ARBA00005898"/>
    </source>
</evidence>
<dbReference type="InterPro" id="IPR013221">
    <property type="entry name" value="Mur_ligase_cen"/>
</dbReference>
<comment type="similarity">
    <text evidence="2 12">Belongs to the MurCDEF family. MurE subfamily.</text>
</comment>
<dbReference type="NCBIfam" id="TIGR01085">
    <property type="entry name" value="murE"/>
    <property type="match status" value="1"/>
</dbReference>
<feature type="modified residue" description="N6-carboxylysine" evidence="12">
    <location>
        <position position="224"/>
    </location>
</feature>
<dbReference type="EC" id="6.3.2.13" evidence="12"/>
<dbReference type="InterPro" id="IPR036565">
    <property type="entry name" value="Mur-like_cat_sf"/>
</dbReference>
<evidence type="ECO:0000256" key="7">
    <source>
        <dbReference type="ARBA" id="ARBA00022840"/>
    </source>
</evidence>
<comment type="cofactor">
    <cofactor evidence="12">
        <name>Mg(2+)</name>
        <dbReference type="ChEBI" id="CHEBI:18420"/>
    </cofactor>
</comment>
<reference evidence="17 18" key="1">
    <citation type="submission" date="2015-09" db="EMBL/GenBank/DDBJ databases">
        <authorList>
            <consortium name="Pathogen Informatics"/>
        </authorList>
    </citation>
    <scope>NUCLEOTIDE SEQUENCE [LARGE SCALE GENOMIC DNA]</scope>
    <source>
        <strain evidence="17 18">2789STDY5834960</strain>
    </source>
</reference>
<dbReference type="InterPro" id="IPR035911">
    <property type="entry name" value="MurE/MurF_N"/>
</dbReference>
<feature type="binding site" evidence="12">
    <location>
        <position position="30"/>
    </location>
    <ligand>
        <name>UDP-N-acetyl-alpha-D-muramoyl-L-alanyl-D-glutamate</name>
        <dbReference type="ChEBI" id="CHEBI:83900"/>
    </ligand>
</feature>
<feature type="binding site" evidence="12">
    <location>
        <begin position="155"/>
        <end position="156"/>
    </location>
    <ligand>
        <name>UDP-N-acetyl-alpha-D-muramoyl-L-alanyl-D-glutamate</name>
        <dbReference type="ChEBI" id="CHEBI:83900"/>
    </ligand>
</feature>
<comment type="catalytic activity">
    <reaction evidence="12">
        <text>UDP-N-acetyl-alpha-D-muramoyl-L-alanyl-D-glutamate + meso-2,6-diaminopimelate + ATP = UDP-N-acetyl-alpha-D-muramoyl-L-alanyl-gamma-D-glutamyl-meso-2,6-diaminopimelate + ADP + phosphate + H(+)</text>
        <dbReference type="Rhea" id="RHEA:23676"/>
        <dbReference type="ChEBI" id="CHEBI:15378"/>
        <dbReference type="ChEBI" id="CHEBI:30616"/>
        <dbReference type="ChEBI" id="CHEBI:43474"/>
        <dbReference type="ChEBI" id="CHEBI:57791"/>
        <dbReference type="ChEBI" id="CHEBI:83900"/>
        <dbReference type="ChEBI" id="CHEBI:83905"/>
        <dbReference type="ChEBI" id="CHEBI:456216"/>
        <dbReference type="EC" id="6.3.2.13"/>
    </reaction>
</comment>
<dbReference type="GO" id="GO:0051301">
    <property type="term" value="P:cell division"/>
    <property type="evidence" value="ECO:0007669"/>
    <property type="project" value="UniProtKB-KW"/>
</dbReference>
<keyword evidence="8 12" id="KW-0133">Cell shape</keyword>
<dbReference type="EMBL" id="CYXZ01000018">
    <property type="protein sequence ID" value="CUN20376.1"/>
    <property type="molecule type" value="Genomic_DNA"/>
</dbReference>
<keyword evidence="5 12" id="KW-0132">Cell division</keyword>
<evidence type="ECO:0000256" key="6">
    <source>
        <dbReference type="ARBA" id="ARBA00022741"/>
    </source>
</evidence>
<evidence type="ECO:0000256" key="11">
    <source>
        <dbReference type="ARBA" id="ARBA00023316"/>
    </source>
</evidence>
<dbReference type="InterPro" id="IPR005761">
    <property type="entry name" value="UDP-N-AcMur-Glu-dNH2Pim_ligase"/>
</dbReference>
<comment type="subcellular location">
    <subcellularLocation>
        <location evidence="12 13">Cytoplasm</location>
    </subcellularLocation>
</comment>
<evidence type="ECO:0000256" key="10">
    <source>
        <dbReference type="ARBA" id="ARBA00023306"/>
    </source>
</evidence>
<dbReference type="Pfam" id="PF08245">
    <property type="entry name" value="Mur_ligase_M"/>
    <property type="match status" value="1"/>
</dbReference>
<comment type="PTM">
    <text evidence="12">Carboxylation is probably crucial for Mg(2+) binding and, consequently, for the gamma-phosphate positioning of ATP.</text>
</comment>
<evidence type="ECO:0000256" key="3">
    <source>
        <dbReference type="ARBA" id="ARBA00022490"/>
    </source>
</evidence>
<keyword evidence="10 12" id="KW-0131">Cell cycle</keyword>
<accession>A0A173V190</accession>
<keyword evidence="9 12" id="KW-0573">Peptidoglycan synthesis</keyword>
<evidence type="ECO:0000313" key="18">
    <source>
        <dbReference type="Proteomes" id="UP000095350"/>
    </source>
</evidence>
<keyword evidence="4 12" id="KW-0436">Ligase</keyword>